<evidence type="ECO:0000313" key="2">
    <source>
        <dbReference type="Proteomes" id="UP001198495"/>
    </source>
</evidence>
<evidence type="ECO:0000313" key="1">
    <source>
        <dbReference type="EMBL" id="MCC2220025.1"/>
    </source>
</evidence>
<name>A0ABS8FS19_9FIRM</name>
<comment type="caution">
    <text evidence="1">The sequence shown here is derived from an EMBL/GenBank/DDBJ whole genome shotgun (WGS) entry which is preliminary data.</text>
</comment>
<organism evidence="1 2">
    <name type="scientific">Coprococcus hominis</name>
    <name type="common">ex Arizal et al. 2022</name>
    <dbReference type="NCBI Taxonomy" id="2881262"/>
    <lineage>
        <taxon>Bacteria</taxon>
        <taxon>Bacillati</taxon>
        <taxon>Bacillota</taxon>
        <taxon>Clostridia</taxon>
        <taxon>Lachnospirales</taxon>
        <taxon>Lachnospiraceae</taxon>
        <taxon>Coprococcus</taxon>
    </lineage>
</organism>
<dbReference type="RefSeq" id="WP_118671039.1">
    <property type="nucleotide sequence ID" value="NZ_JAJEQT010000016.1"/>
</dbReference>
<keyword evidence="2" id="KW-1185">Reference proteome</keyword>
<protein>
    <recommendedName>
        <fullName evidence="3">Ig-like domain-containing protein</fullName>
    </recommendedName>
</protein>
<sequence length="361" mass="40498">MKKMGILFAIGICCIMVGCGQKNDSSNYTTSVSSMTDSASEVSENDVVSDLSGTWKQDGDLGEMYQVASINDDTIWIYWYNTVDASYTLYWAGSLEQPENSKAYTWTSENDHDKTDVSILASGDNTKDFTYKNGKISYECSISGTTKIVNLIQSDIDLPVSLLATSKKEEQLEVEKIKSNLEVTCEIANKRVLYVFVTNNSEYKADNILLKLTLKDAEGNKVDYQEESLEQVLGKTTVVRKFITETDYDDYEIDEEVNDNNISIYSGNFATDISVESNRSGSNIIVDCTNNAECNIDDLNCVVVVYKDGKIADSEEYYYLITDDAGVFDLKEGETQTIKYEIPEDVSFDDYKVFINGAYVY</sequence>
<evidence type="ECO:0008006" key="3">
    <source>
        <dbReference type="Google" id="ProtNLM"/>
    </source>
</evidence>
<accession>A0ABS8FS19</accession>
<proteinExistence type="predicted"/>
<dbReference type="PROSITE" id="PS51257">
    <property type="entry name" value="PROKAR_LIPOPROTEIN"/>
    <property type="match status" value="1"/>
</dbReference>
<dbReference type="Proteomes" id="UP001198495">
    <property type="component" value="Unassembled WGS sequence"/>
</dbReference>
<dbReference type="EMBL" id="JAJEQT010000016">
    <property type="protein sequence ID" value="MCC2220025.1"/>
    <property type="molecule type" value="Genomic_DNA"/>
</dbReference>
<gene>
    <name evidence="1" type="ORF">LKD28_13505</name>
</gene>
<reference evidence="1 2" key="1">
    <citation type="submission" date="2021-10" db="EMBL/GenBank/DDBJ databases">
        <title>Anaerobic single-cell dispensing facilitates the cultivation of human gut bacteria.</title>
        <authorList>
            <person name="Afrizal A."/>
        </authorList>
    </citation>
    <scope>NUCLEOTIDE SEQUENCE [LARGE SCALE GENOMIC DNA]</scope>
    <source>
        <strain evidence="1 2">CLA-AA-H212</strain>
    </source>
</reference>